<evidence type="ECO:0000256" key="4">
    <source>
        <dbReference type="ARBA" id="ARBA00023134"/>
    </source>
</evidence>
<dbReference type="FunFam" id="2.40.30.10:FF:000013">
    <property type="entry name" value="eukaryotic translation initiation factor 5B"/>
    <property type="match status" value="1"/>
</dbReference>
<dbReference type="NCBIfam" id="NF003078">
    <property type="entry name" value="PRK04004.1"/>
    <property type="match status" value="1"/>
</dbReference>
<dbReference type="GO" id="GO:0003743">
    <property type="term" value="F:translation initiation factor activity"/>
    <property type="evidence" value="ECO:0007669"/>
    <property type="project" value="UniProtKB-KW"/>
</dbReference>
<dbReference type="GO" id="GO:0005739">
    <property type="term" value="C:mitochondrion"/>
    <property type="evidence" value="ECO:0007669"/>
    <property type="project" value="TreeGrafter"/>
</dbReference>
<name>A0AAD9QL15_ACRCE</name>
<dbReference type="FunFam" id="3.40.50.10050:FF:000002">
    <property type="entry name" value="Eukaryotic translation initiation factor 5B"/>
    <property type="match status" value="1"/>
</dbReference>
<evidence type="ECO:0000256" key="2">
    <source>
        <dbReference type="ARBA" id="ARBA00013824"/>
    </source>
</evidence>
<evidence type="ECO:0000313" key="10">
    <source>
        <dbReference type="Proteomes" id="UP001249851"/>
    </source>
</evidence>
<keyword evidence="9" id="KW-0396">Initiation factor</keyword>
<comment type="cofactor">
    <cofactor evidence="1">
        <name>a monovalent cation</name>
        <dbReference type="ChEBI" id="CHEBI:60242"/>
    </cofactor>
</comment>
<proteinExistence type="predicted"/>
<dbReference type="Pfam" id="PF11987">
    <property type="entry name" value="IF-2"/>
    <property type="match status" value="1"/>
</dbReference>
<protein>
    <recommendedName>
        <fullName evidence="2">Eukaryotic translation initiation factor 5B</fullName>
    </recommendedName>
    <alternativeName>
        <fullName evidence="5">Translation initiation factor IF-2</fullName>
    </alternativeName>
</protein>
<dbReference type="FunFam" id="2.40.30.10:FF:000026">
    <property type="entry name" value="Eukaryotic translation initiation factor 5B"/>
    <property type="match status" value="1"/>
</dbReference>
<dbReference type="SUPFAM" id="SSF50447">
    <property type="entry name" value="Translation proteins"/>
    <property type="match status" value="1"/>
</dbReference>
<dbReference type="InterPro" id="IPR009000">
    <property type="entry name" value="Transl_B-barrel_sf"/>
</dbReference>
<evidence type="ECO:0000256" key="1">
    <source>
        <dbReference type="ARBA" id="ARBA00001944"/>
    </source>
</evidence>
<reference evidence="9" key="1">
    <citation type="journal article" date="2023" name="G3 (Bethesda)">
        <title>Whole genome assembly and annotation of the endangered Caribbean coral Acropora cervicornis.</title>
        <authorList>
            <person name="Selwyn J.D."/>
            <person name="Vollmer S.V."/>
        </authorList>
    </citation>
    <scope>NUCLEOTIDE SEQUENCE</scope>
    <source>
        <strain evidence="9">K2</strain>
    </source>
</reference>
<comment type="subunit">
    <text evidence="7">Interacts through its C-terminal domain (CTD) with the CTD of eIF1A (EIF1AX) or with the CTD of EIF5 (mutually exclusive) through a common binding site. Interacts with eIF1A (EIF1AX) from the location of the start codon by the 43S complex until the formation of the 80S complex. Interacts with ANXA5 in a calcium and phospholipid-dependent manner.</text>
</comment>
<dbReference type="Pfam" id="PF14578">
    <property type="entry name" value="GTP_EFTU_D4"/>
    <property type="match status" value="1"/>
</dbReference>
<keyword evidence="4" id="KW-0342">GTP-binding</keyword>
<dbReference type="SUPFAM" id="SSF52156">
    <property type="entry name" value="Initiation factor IF2/eIF5b, domain 3"/>
    <property type="match status" value="1"/>
</dbReference>
<dbReference type="Pfam" id="PF00009">
    <property type="entry name" value="GTP_EFTU"/>
    <property type="match status" value="1"/>
</dbReference>
<keyword evidence="10" id="KW-1185">Reference proteome</keyword>
<accession>A0AAD9QL15</accession>
<dbReference type="AlphaFoldDB" id="A0AAD9QL15"/>
<evidence type="ECO:0000256" key="3">
    <source>
        <dbReference type="ARBA" id="ARBA00022741"/>
    </source>
</evidence>
<dbReference type="GO" id="GO:0003924">
    <property type="term" value="F:GTPase activity"/>
    <property type="evidence" value="ECO:0007669"/>
    <property type="project" value="InterPro"/>
</dbReference>
<sequence>MADSNKTPAKGALKVILSEEDIPGAKIPRETVEQCSVVQLKRWLLCRGAKTAGNKKALVTRVEDYIKHGLDIKYLRDPDGGLHLLRKKVELGVLEQEEPQLAQSFPKEGYKADLKGLPNFSFGTVWRFMIEGVESKKQLSTAKPLVKGFNFFKSGHVLYMGYLHESGKHYIKSQVLPSMKKDKVYTCFLVIASIGRVLNAHCKCPAGIDGRCNHVASTLFALEQHFKERQKTSSVAEDSCTSKPCKWIIPRKRKGPFQDFEIKLPGLLIIDTPGHESFSNLRSRGSSLCDMAILVVDIMHGLEPQTLESINLLKKRKTPFVVALNKVDRLFEWKRGPNSGIVDTIKKQKKNTKQEFEERLQIVVKEFAEQSMNAAIFYNNPDPRSYVSLVPTSAHTGDGMGDLIAQVVRLTQTRLSQRLSFSEELQSMVLEVKALPGLGTTVDVILINGKLKEGDTIVVAGIEGPIVTQIRALLTPQPLKELRVKNQYISHKELPGAQGVKITAKDLEKALAGIPLFVAQQPDEVDFFKEEASNILNDTLQSIKLSDRGVYVQASTLGSLEALLEFLRTSKIPYSGVNIGPVHKKDIMKSSTMLEHDGQYAVVLAFDVRIERDAQELADSLGVKIFSADIIYHLFDKFTAYREELKQKKRDEFKHIAVFPCKLRILPQHIFNSRSPIVVGVTVEAGVVKEGTPIAVPSQEFIDIGVVTGIEANHKPLTEARKGMEVCVKIDSPPGEAPKMYGRHFDHTDLLVSKISRESIDAVKEYFREDLQKSDWQLMIELKKLFEII</sequence>
<reference evidence="9" key="2">
    <citation type="journal article" date="2023" name="Science">
        <title>Genomic signatures of disease resistance in endangered staghorn corals.</title>
        <authorList>
            <person name="Vollmer S.V."/>
            <person name="Selwyn J.D."/>
            <person name="Despard B.A."/>
            <person name="Roesel C.L."/>
        </authorList>
    </citation>
    <scope>NUCLEOTIDE SEQUENCE</scope>
    <source>
        <strain evidence="9">K2</strain>
    </source>
</reference>
<dbReference type="PANTHER" id="PTHR43381">
    <property type="entry name" value="TRANSLATION INITIATION FACTOR IF-2-RELATED"/>
    <property type="match status" value="1"/>
</dbReference>
<dbReference type="InterPro" id="IPR000795">
    <property type="entry name" value="T_Tr_GTP-bd_dom"/>
</dbReference>
<comment type="caution">
    <text evidence="9">The sequence shown here is derived from an EMBL/GenBank/DDBJ whole genome shotgun (WGS) entry which is preliminary data.</text>
</comment>
<dbReference type="GO" id="GO:0005525">
    <property type="term" value="F:GTP binding"/>
    <property type="evidence" value="ECO:0007669"/>
    <property type="project" value="UniProtKB-KW"/>
</dbReference>
<dbReference type="InterPro" id="IPR036925">
    <property type="entry name" value="TIF_IF2_dom3_sf"/>
</dbReference>
<dbReference type="Gene3D" id="3.40.50.300">
    <property type="entry name" value="P-loop containing nucleotide triphosphate hydrolases"/>
    <property type="match status" value="1"/>
</dbReference>
<dbReference type="CDD" id="cd03703">
    <property type="entry name" value="aeIF5B_II"/>
    <property type="match status" value="1"/>
</dbReference>
<evidence type="ECO:0000313" key="9">
    <source>
        <dbReference type="EMBL" id="KAK2563250.1"/>
    </source>
</evidence>
<dbReference type="PROSITE" id="PS51722">
    <property type="entry name" value="G_TR_2"/>
    <property type="match status" value="1"/>
</dbReference>
<evidence type="ECO:0000256" key="6">
    <source>
        <dbReference type="ARBA" id="ARBA00053410"/>
    </source>
</evidence>
<dbReference type="InterPro" id="IPR029459">
    <property type="entry name" value="EFTU-type"/>
</dbReference>
<dbReference type="Gene3D" id="3.40.50.10050">
    <property type="entry name" value="Translation initiation factor IF- 2, domain 3"/>
    <property type="match status" value="1"/>
</dbReference>
<dbReference type="PRINTS" id="PR00315">
    <property type="entry name" value="ELONGATNFCT"/>
</dbReference>
<dbReference type="InterPro" id="IPR015760">
    <property type="entry name" value="TIF_IF2"/>
</dbReference>
<keyword evidence="3" id="KW-0547">Nucleotide-binding</keyword>
<evidence type="ECO:0000259" key="8">
    <source>
        <dbReference type="PROSITE" id="PS51722"/>
    </source>
</evidence>
<gene>
    <name evidence="9" type="ORF">P5673_013611</name>
</gene>
<evidence type="ECO:0000256" key="7">
    <source>
        <dbReference type="ARBA" id="ARBA00061781"/>
    </source>
</evidence>
<dbReference type="CDD" id="cd16266">
    <property type="entry name" value="IF2_aeIF5B_IV"/>
    <property type="match status" value="1"/>
</dbReference>
<dbReference type="InterPro" id="IPR023115">
    <property type="entry name" value="TIF_IF2_dom3"/>
</dbReference>
<dbReference type="InterPro" id="IPR027417">
    <property type="entry name" value="P-loop_NTPase"/>
</dbReference>
<comment type="function">
    <text evidence="6">Plays a role in translation initiation. Ribosome-dependent GTPase that promotes the joining of the 60S ribosomal subunit to the pre-initiation complex to form the 80S initiation complex with the initiator methionine-tRNA in the P-site base paired to the start codon. Together with eIF1A (EIF1AX), actively orients the initiator methionine-tRNA in a conformation that allows 60S ribosomal subunit joining to form the 80S initiation complex. Is released after formation of the 80S initiation complex. Its GTPase activity is not essential for ribosomal subunits joining, but GTP hydrolysis is needed for eIF1A (EIF1AX) ejection quickly followed by EIF5B release to form elongation-competent ribosomes. In contrast to its procaryotic homolog, does not promote recruitment of Met-rRNA to the small ribosomal subunit.</text>
</comment>
<dbReference type="EMBL" id="JARQWQ010000026">
    <property type="protein sequence ID" value="KAK2563250.1"/>
    <property type="molecule type" value="Genomic_DNA"/>
</dbReference>
<dbReference type="Gene3D" id="2.40.30.10">
    <property type="entry name" value="Translation factors"/>
    <property type="match status" value="2"/>
</dbReference>
<keyword evidence="9" id="KW-0648">Protein biosynthesis</keyword>
<feature type="domain" description="Tr-type G" evidence="8">
    <location>
        <begin position="227"/>
        <end position="416"/>
    </location>
</feature>
<dbReference type="PANTHER" id="PTHR43381:SF4">
    <property type="entry name" value="EUKARYOTIC TRANSLATION INITIATION FACTOR 5B"/>
    <property type="match status" value="1"/>
</dbReference>
<organism evidence="9 10">
    <name type="scientific">Acropora cervicornis</name>
    <name type="common">Staghorn coral</name>
    <dbReference type="NCBI Taxonomy" id="6130"/>
    <lineage>
        <taxon>Eukaryota</taxon>
        <taxon>Metazoa</taxon>
        <taxon>Cnidaria</taxon>
        <taxon>Anthozoa</taxon>
        <taxon>Hexacorallia</taxon>
        <taxon>Scleractinia</taxon>
        <taxon>Astrocoeniina</taxon>
        <taxon>Acroporidae</taxon>
        <taxon>Acropora</taxon>
    </lineage>
</organism>
<dbReference type="SUPFAM" id="SSF52540">
    <property type="entry name" value="P-loop containing nucleoside triphosphate hydrolases"/>
    <property type="match status" value="1"/>
</dbReference>
<dbReference type="Proteomes" id="UP001249851">
    <property type="component" value="Unassembled WGS sequence"/>
</dbReference>
<evidence type="ECO:0000256" key="5">
    <source>
        <dbReference type="ARBA" id="ARBA00032478"/>
    </source>
</evidence>